<dbReference type="Proteomes" id="UP000176050">
    <property type="component" value="Chromosome"/>
</dbReference>
<accession>A0A1D8P9C2</accession>
<reference evidence="3 4" key="1">
    <citation type="submission" date="2016-10" db="EMBL/GenBank/DDBJ databases">
        <title>Lutibacter sp. LPB0138, isolated from marine gastropod.</title>
        <authorList>
            <person name="Kim E."/>
            <person name="Yi H."/>
        </authorList>
    </citation>
    <scope>NUCLEOTIDE SEQUENCE [LARGE SCALE GENOMIC DNA]</scope>
    <source>
        <strain evidence="3 4">LPB0138</strain>
    </source>
</reference>
<dbReference type="AlphaFoldDB" id="A0A1D8P9C2"/>
<dbReference type="CDD" id="cd08946">
    <property type="entry name" value="SDR_e"/>
    <property type="match status" value="1"/>
</dbReference>
<evidence type="ECO:0000256" key="1">
    <source>
        <dbReference type="ARBA" id="ARBA00007637"/>
    </source>
</evidence>
<proteinExistence type="inferred from homology"/>
<evidence type="ECO:0000313" key="4">
    <source>
        <dbReference type="Proteomes" id="UP000176050"/>
    </source>
</evidence>
<dbReference type="Gene3D" id="3.40.50.720">
    <property type="entry name" value="NAD(P)-binding Rossmann-like Domain"/>
    <property type="match status" value="1"/>
</dbReference>
<dbReference type="Gene3D" id="3.90.25.10">
    <property type="entry name" value="UDP-galactose 4-epimerase, domain 1"/>
    <property type="match status" value="1"/>
</dbReference>
<evidence type="ECO:0000313" key="3">
    <source>
        <dbReference type="EMBL" id="AOW21172.1"/>
    </source>
</evidence>
<dbReference type="STRING" id="1850246.LPB138_10995"/>
<evidence type="ECO:0000259" key="2">
    <source>
        <dbReference type="Pfam" id="PF01370"/>
    </source>
</evidence>
<dbReference type="EMBL" id="CP017478">
    <property type="protein sequence ID" value="AOW21172.1"/>
    <property type="molecule type" value="Genomic_DNA"/>
</dbReference>
<comment type="similarity">
    <text evidence="1">Belongs to the NAD(P)-dependent epimerase/dehydratase family.</text>
</comment>
<dbReference type="RefSeq" id="WP_070237336.1">
    <property type="nucleotide sequence ID" value="NZ_CP017478.1"/>
</dbReference>
<dbReference type="SUPFAM" id="SSF51735">
    <property type="entry name" value="NAD(P)-binding Rossmann-fold domains"/>
    <property type="match status" value="1"/>
</dbReference>
<protein>
    <recommendedName>
        <fullName evidence="2">NAD-dependent epimerase/dehydratase domain-containing protein</fullName>
    </recommendedName>
</protein>
<feature type="domain" description="NAD-dependent epimerase/dehydratase" evidence="2">
    <location>
        <begin position="3"/>
        <end position="242"/>
    </location>
</feature>
<name>A0A1D8P9C2_9FLAO</name>
<gene>
    <name evidence="3" type="ORF">LPB138_10995</name>
</gene>
<dbReference type="InterPro" id="IPR036291">
    <property type="entry name" value="NAD(P)-bd_dom_sf"/>
</dbReference>
<dbReference type="KEGG" id="lul:LPB138_10995"/>
<dbReference type="PANTHER" id="PTHR43000">
    <property type="entry name" value="DTDP-D-GLUCOSE 4,6-DEHYDRATASE-RELATED"/>
    <property type="match status" value="1"/>
</dbReference>
<dbReference type="InterPro" id="IPR001509">
    <property type="entry name" value="Epimerase_deHydtase"/>
</dbReference>
<dbReference type="OrthoDB" id="9803111at2"/>
<keyword evidence="4" id="KW-1185">Reference proteome</keyword>
<sequence length="310" mass="35609">MNILITGGLGYVGSTLIPTLFNKAEIHNIIIYDNISNNNYELLLSKLNFKSKVVFVEGNILDKQTIRNIFQTYKIDTVIHLAAKTITPMNDTGFHEFDQVNHWGTSILVEIIKEINSVKKIIYLSSFAVYGTYLKSFSEKNIPIPLSNYGKSKYLAEKEILERLPDSISKIILRTGVVYGCTLGFSPTTVLNKFIFESHFFNKIQVFGNGNQKRPFIHIERLSEVIFNTIINNNLKTEIFNIFDYNVSIKEITDILLKINPKLELIYMNRDHEMKSIELSTEESLNNKLNIKAPVTLEQNIRECLIKFSL</sequence>
<organism evidence="3 4">
    <name type="scientific">Urechidicola croceus</name>
    <dbReference type="NCBI Taxonomy" id="1850246"/>
    <lineage>
        <taxon>Bacteria</taxon>
        <taxon>Pseudomonadati</taxon>
        <taxon>Bacteroidota</taxon>
        <taxon>Flavobacteriia</taxon>
        <taxon>Flavobacteriales</taxon>
        <taxon>Flavobacteriaceae</taxon>
        <taxon>Urechidicola</taxon>
    </lineage>
</organism>
<dbReference type="Pfam" id="PF01370">
    <property type="entry name" value="Epimerase"/>
    <property type="match status" value="1"/>
</dbReference>